<dbReference type="EMBL" id="QRDY01000005">
    <property type="protein sequence ID" value="RED61693.1"/>
    <property type="molecule type" value="Genomic_DNA"/>
</dbReference>
<comment type="caution">
    <text evidence="1">The sequence shown here is derived from an EMBL/GenBank/DDBJ whole genome shotgun (WGS) entry which is preliminary data.</text>
</comment>
<protein>
    <submittedName>
        <fullName evidence="1">Spore germination protein PE</fullName>
    </submittedName>
</protein>
<proteinExistence type="predicted"/>
<dbReference type="RefSeq" id="WP_115992728.1">
    <property type="nucleotide sequence ID" value="NZ_QRDY01000005.1"/>
</dbReference>
<keyword evidence="2" id="KW-1185">Reference proteome</keyword>
<accession>A0A3D9IIT2</accession>
<dbReference type="OrthoDB" id="2599887at2"/>
<dbReference type="AlphaFoldDB" id="A0A3D9IIT2"/>
<reference evidence="1 2" key="1">
    <citation type="submission" date="2018-07" db="EMBL/GenBank/DDBJ databases">
        <title>Genomic Encyclopedia of Type Strains, Phase III (KMG-III): the genomes of soil and plant-associated and newly described type strains.</title>
        <authorList>
            <person name="Whitman W."/>
        </authorList>
    </citation>
    <scope>NUCLEOTIDE SEQUENCE [LARGE SCALE GENOMIC DNA]</scope>
    <source>
        <strain evidence="1 2">CECT 8236</strain>
    </source>
</reference>
<evidence type="ECO:0000313" key="1">
    <source>
        <dbReference type="EMBL" id="RED61693.1"/>
    </source>
</evidence>
<sequence>MSIQCRNTTLLRLFVNTVSSSGIVQLGDVSETSQRSKALAIQRAIANYEEDEFHFASYELYYLPKKTLQPCVPVNFQSCAPLPNINIGFVRAVGVSASSILRVGCGGPLRAESRIKHIRQFNNRVIS</sequence>
<dbReference type="InterPro" id="IPR024496">
    <property type="entry name" value="Spore_germ_GerPE"/>
</dbReference>
<organism evidence="1 2">
    <name type="scientific">Cohnella lupini</name>
    <dbReference type="NCBI Taxonomy" id="1294267"/>
    <lineage>
        <taxon>Bacteria</taxon>
        <taxon>Bacillati</taxon>
        <taxon>Bacillota</taxon>
        <taxon>Bacilli</taxon>
        <taxon>Bacillales</taxon>
        <taxon>Paenibacillaceae</taxon>
        <taxon>Cohnella</taxon>
    </lineage>
</organism>
<name>A0A3D9IIT2_9BACL</name>
<dbReference type="Proteomes" id="UP000256869">
    <property type="component" value="Unassembled WGS sequence"/>
</dbReference>
<gene>
    <name evidence="1" type="ORF">DFP95_105122</name>
</gene>
<evidence type="ECO:0000313" key="2">
    <source>
        <dbReference type="Proteomes" id="UP000256869"/>
    </source>
</evidence>
<dbReference type="Pfam" id="PF10970">
    <property type="entry name" value="GerPE"/>
    <property type="match status" value="1"/>
</dbReference>